<evidence type="ECO:0000313" key="7">
    <source>
        <dbReference type="EMBL" id="CAF0802103.1"/>
    </source>
</evidence>
<dbReference type="GO" id="GO:0016298">
    <property type="term" value="F:lipase activity"/>
    <property type="evidence" value="ECO:0007669"/>
    <property type="project" value="InterPro"/>
</dbReference>
<comment type="subcellular location">
    <subcellularLocation>
        <location evidence="1">Secreted</location>
    </subcellularLocation>
</comment>
<feature type="chain" id="PRO_5032375766" description="Lipase domain-containing protein" evidence="5">
    <location>
        <begin position="20"/>
        <end position="305"/>
    </location>
</feature>
<dbReference type="InterPro" id="IPR033906">
    <property type="entry name" value="Lipase_N"/>
</dbReference>
<keyword evidence="5" id="KW-0732">Signal</keyword>
<protein>
    <recommendedName>
        <fullName evidence="6">Lipase domain-containing protein</fullName>
    </recommendedName>
</protein>
<feature type="signal peptide" evidence="5">
    <location>
        <begin position="1"/>
        <end position="19"/>
    </location>
</feature>
<keyword evidence="8" id="KW-1185">Reference proteome</keyword>
<comment type="caution">
    <text evidence="7">The sequence shown here is derived from an EMBL/GenBank/DDBJ whole genome shotgun (WGS) entry which is preliminary data.</text>
</comment>
<dbReference type="GO" id="GO:0005615">
    <property type="term" value="C:extracellular space"/>
    <property type="evidence" value="ECO:0007669"/>
    <property type="project" value="TreeGrafter"/>
</dbReference>
<gene>
    <name evidence="7" type="ORF">OXX778_LOCUS6522</name>
</gene>
<evidence type="ECO:0000256" key="1">
    <source>
        <dbReference type="ARBA" id="ARBA00004613"/>
    </source>
</evidence>
<dbReference type="Proteomes" id="UP000663879">
    <property type="component" value="Unassembled WGS sequence"/>
</dbReference>
<dbReference type="Gene3D" id="3.40.50.1820">
    <property type="entry name" value="alpha/beta hydrolase"/>
    <property type="match status" value="1"/>
</dbReference>
<dbReference type="InterPro" id="IPR000734">
    <property type="entry name" value="TAG_lipase"/>
</dbReference>
<evidence type="ECO:0000256" key="3">
    <source>
        <dbReference type="ARBA" id="ARBA00022525"/>
    </source>
</evidence>
<evidence type="ECO:0000256" key="2">
    <source>
        <dbReference type="ARBA" id="ARBA00010701"/>
    </source>
</evidence>
<dbReference type="Pfam" id="PF00151">
    <property type="entry name" value="Lipase"/>
    <property type="match status" value="1"/>
</dbReference>
<dbReference type="EMBL" id="CAJNOC010000779">
    <property type="protein sequence ID" value="CAF0802103.1"/>
    <property type="molecule type" value="Genomic_DNA"/>
</dbReference>
<accession>A0A813SMX4</accession>
<evidence type="ECO:0000256" key="4">
    <source>
        <dbReference type="RuleBase" id="RU004262"/>
    </source>
</evidence>
<feature type="domain" description="Lipase" evidence="6">
    <location>
        <begin position="32"/>
        <end position="302"/>
    </location>
</feature>
<dbReference type="SUPFAM" id="SSF53474">
    <property type="entry name" value="alpha/beta-Hydrolases"/>
    <property type="match status" value="1"/>
</dbReference>
<dbReference type="PRINTS" id="PR00821">
    <property type="entry name" value="TAGLIPASE"/>
</dbReference>
<sequence length="305" mass="34286">MSIVLKFCTFIILINYLNCWPDYLFFNRNSPQDYIKLDPYNIAKSGFNYSLDTKIVIHGFNGYGLDGKIVNIKNSLLDHNDYNVVLIDWKEGAVGPNYFEAVKNVEITARKVGEFLRDSKIDLSKVHCIGHSLGAHTCGFVGKFNKIRRITGMDPAGPLFFGRKSTRRLDKSDADFVDNIHTDTFLGIHTPIGHQDFYPNAGRLQPGCGILEDNEVITLILDPSLPQIQPLSCSHNRAPLYFAESIRNECTFHSVPCDDYDGFAKGRCKCDANLGCASMGFHAKPRFSQGTYYLDTNKKSPFCIS</sequence>
<proteinExistence type="inferred from homology"/>
<comment type="similarity">
    <text evidence="2 4">Belongs to the AB hydrolase superfamily. Lipase family.</text>
</comment>
<dbReference type="InterPro" id="IPR013818">
    <property type="entry name" value="Lipase"/>
</dbReference>
<dbReference type="CDD" id="cd00707">
    <property type="entry name" value="Pancreat_lipase_like"/>
    <property type="match status" value="1"/>
</dbReference>
<evidence type="ECO:0000256" key="5">
    <source>
        <dbReference type="SAM" id="SignalP"/>
    </source>
</evidence>
<keyword evidence="3" id="KW-0964">Secreted</keyword>
<name>A0A813SMX4_9BILA</name>
<dbReference type="AlphaFoldDB" id="A0A813SMX4"/>
<organism evidence="7 8">
    <name type="scientific">Brachionus calyciflorus</name>
    <dbReference type="NCBI Taxonomy" id="104777"/>
    <lineage>
        <taxon>Eukaryota</taxon>
        <taxon>Metazoa</taxon>
        <taxon>Spiralia</taxon>
        <taxon>Gnathifera</taxon>
        <taxon>Rotifera</taxon>
        <taxon>Eurotatoria</taxon>
        <taxon>Monogononta</taxon>
        <taxon>Pseudotrocha</taxon>
        <taxon>Ploima</taxon>
        <taxon>Brachionidae</taxon>
        <taxon>Brachionus</taxon>
    </lineage>
</organism>
<reference evidence="7" key="1">
    <citation type="submission" date="2021-02" db="EMBL/GenBank/DDBJ databases">
        <authorList>
            <person name="Nowell W R."/>
        </authorList>
    </citation>
    <scope>NUCLEOTIDE SEQUENCE</scope>
    <source>
        <strain evidence="7">Ploen Becks lab</strain>
    </source>
</reference>
<dbReference type="PANTHER" id="PTHR11610">
    <property type="entry name" value="LIPASE"/>
    <property type="match status" value="1"/>
</dbReference>
<evidence type="ECO:0000259" key="6">
    <source>
        <dbReference type="Pfam" id="PF00151"/>
    </source>
</evidence>
<dbReference type="GO" id="GO:0016042">
    <property type="term" value="P:lipid catabolic process"/>
    <property type="evidence" value="ECO:0007669"/>
    <property type="project" value="TreeGrafter"/>
</dbReference>
<evidence type="ECO:0000313" key="8">
    <source>
        <dbReference type="Proteomes" id="UP000663879"/>
    </source>
</evidence>
<dbReference type="InterPro" id="IPR029058">
    <property type="entry name" value="AB_hydrolase_fold"/>
</dbReference>
<dbReference type="OrthoDB" id="199913at2759"/>